<dbReference type="InterPro" id="IPR000477">
    <property type="entry name" value="RT_dom"/>
</dbReference>
<dbReference type="InterPro" id="IPR036691">
    <property type="entry name" value="Endo/exonu/phosph_ase_sf"/>
</dbReference>
<dbReference type="PANTHER" id="PTHR31635">
    <property type="entry name" value="REVERSE TRANSCRIPTASE DOMAIN-CONTAINING PROTEIN-RELATED"/>
    <property type="match status" value="1"/>
</dbReference>
<dbReference type="GO" id="GO:0003824">
    <property type="term" value="F:catalytic activity"/>
    <property type="evidence" value="ECO:0007669"/>
    <property type="project" value="InterPro"/>
</dbReference>
<dbReference type="Proteomes" id="UP000001646">
    <property type="component" value="Unplaced"/>
</dbReference>
<dbReference type="PROSITE" id="PS50878">
    <property type="entry name" value="RT_POL"/>
    <property type="match status" value="1"/>
</dbReference>
<proteinExistence type="predicted"/>
<dbReference type="Pfam" id="PF00078">
    <property type="entry name" value="RVT_1"/>
    <property type="match status" value="1"/>
</dbReference>
<reference evidence="3" key="3">
    <citation type="submission" date="2025-09" db="UniProtKB">
        <authorList>
            <consortium name="Ensembl"/>
        </authorList>
    </citation>
    <scope>IDENTIFICATION</scope>
</reference>
<sequence length="1255" mass="150224">MEIRFFSNNVNGLNSPQKRKKIFNAIRKGRYDISALQETHISQKHISYLTQKSIGQEYFSSALEKKRGVVIYANPRLNTQLAFKDDDGRIVGIILQLDKRKILICNIYVPNGPKKIFVKKLSELIRNQEHDELIIMGDFNGIMDKKWDKTEKATKNKNKSLGQLPLDFMKMYKDLDLEDIWRKNHKEEKDYTYFSNRHQIWTRIDMIWASNTLTTNINHIKILPRTHSDHCPMEMILNQGKKTWKWRLNDTLLKEEGDIKKNKVILKEFFDLNETPEITIQTVWDTSKAVMRGYFIQQNSIRKKKKDLDIKNNLEEISKMENELKKSPNNKNIQQSLQALHRQRENLESEDLAKKLKFIKQHHYENANKPGKWLASKIRKKRQKQFIPSIRVENKEYLSDQEIMDQFYKFYKTLYTKDQIEKEGIVKFLNNQKLAKITDKHRELLNKEISKEELYKAIKKLDPSKAPGPDGFTAGYYKTFEQELSPMLLKIMNQAMQNEIIPNTWKEAIITLIHKEKSDPQDIKNYRPISLLNTDYKLFTNILAERLKTFLTDWIKEDQAGFLPRRQIRDNVRIILNAIEYYDRNNQKECAFLALDAEKAFDNINWDFIIMLLKELDMGHQYITGIKSIYTNQEAKICINGQETKKFNIAKGTRQGCPLSPLLFILSLEMLLNNIREDKELTGIKIRKEEYKIRAFADDMICIIENPLENIQNWLKKIEEFGKVSGLKINKNKTMIMTKNISRKRQEELESMIGIKVTNKIKYLGIVITPKNAQLLKNNYEEKWREIKKDMESWKQLNLSLLGRISTVKMVVLPKILFLFQTIPIIRNYQIFKKWNSDISKFIWAGKKARIKFLNLIDEKKRGGLGLPDLRSYYEACGLSWIKDWSNLNKIKILTLEGFDLRCGWHAYMWYEKKKVEKNFGNNFIRSALIKIWENYKARFYQKTPLWISPIEAAQRTELRWEEWPTYKDVLKKQNGEYILRTQEEVRNRFQKVSWFHYRQIQEYYNRDKKYGFADKDTLWDKIRLNERKEITKNYKILLQWTTETEQVKDCMIKWAAYVRHPINMAEWEKMWNLKLKYTNSYDLKENWYKMMYQWYMTPQKLAKCYKNVKDQCWKCEKQTGTFFHMWWGCKVAKDYWKKIHEAIQKIIKVNIQLRPEHFLLGITNMNLNRNQEILFHYLTTAARIVYAKKWKTTETPTKEEWILKIMDIKNMDTLTYYLKTQHGKPIKETDWTQLTIYIEQEKLFLLNQNVGADL</sequence>
<dbReference type="Gene3D" id="3.60.10.10">
    <property type="entry name" value="Endonuclease/exonuclease/phosphatase"/>
    <property type="match status" value="1"/>
</dbReference>
<dbReference type="SUPFAM" id="SSF56219">
    <property type="entry name" value="DNase I-like"/>
    <property type="match status" value="1"/>
</dbReference>
<dbReference type="PANTHER" id="PTHR31635:SF196">
    <property type="entry name" value="REVERSE TRANSCRIPTASE DOMAIN-CONTAINING PROTEIN-RELATED"/>
    <property type="match status" value="1"/>
</dbReference>
<dbReference type="InterPro" id="IPR043502">
    <property type="entry name" value="DNA/RNA_pol_sf"/>
</dbReference>
<protein>
    <recommendedName>
        <fullName evidence="2">Reverse transcriptase domain-containing protein</fullName>
    </recommendedName>
</protein>
<dbReference type="CDD" id="cd01650">
    <property type="entry name" value="RT_nLTR_like"/>
    <property type="match status" value="1"/>
</dbReference>
<dbReference type="SUPFAM" id="SSF56672">
    <property type="entry name" value="DNA/RNA polymerases"/>
    <property type="match status" value="1"/>
</dbReference>
<feature type="coiled-coil region" evidence="1">
    <location>
        <begin position="303"/>
        <end position="350"/>
    </location>
</feature>
<dbReference type="GeneTree" id="ENSGT01150000286916"/>
<name>A0A803SN65_ANOCA</name>
<dbReference type="InParanoid" id="A0A803SN65"/>
<dbReference type="AlphaFoldDB" id="A0A803SN65"/>
<reference evidence="3" key="1">
    <citation type="submission" date="2009-12" db="EMBL/GenBank/DDBJ databases">
        <title>The Genome Sequence of Anolis carolinensis (Green Anole Lizard).</title>
        <authorList>
            <consortium name="The Genome Sequencing Platform"/>
            <person name="Di Palma F."/>
            <person name="Alfoldi J."/>
            <person name="Heiman D."/>
            <person name="Young S."/>
            <person name="Grabherr M."/>
            <person name="Johnson J."/>
            <person name="Lander E.S."/>
            <person name="Lindblad-Toh K."/>
        </authorList>
    </citation>
    <scope>NUCLEOTIDE SEQUENCE [LARGE SCALE GENOMIC DNA]</scope>
    <source>
        <strain evidence="3">JBL SC #1</strain>
    </source>
</reference>
<evidence type="ECO:0000256" key="1">
    <source>
        <dbReference type="SAM" id="Coils"/>
    </source>
</evidence>
<dbReference type="Ensembl" id="ENSACAT00000048788.1">
    <property type="protein sequence ID" value="ENSACAP00000024405.1"/>
    <property type="gene ID" value="ENSACAG00000038896.1"/>
</dbReference>
<feature type="domain" description="Reverse transcriptase" evidence="2">
    <location>
        <begin position="494"/>
        <end position="768"/>
    </location>
</feature>
<organism evidence="3 4">
    <name type="scientific">Anolis carolinensis</name>
    <name type="common">Green anole</name>
    <name type="synonym">American chameleon</name>
    <dbReference type="NCBI Taxonomy" id="28377"/>
    <lineage>
        <taxon>Eukaryota</taxon>
        <taxon>Metazoa</taxon>
        <taxon>Chordata</taxon>
        <taxon>Craniata</taxon>
        <taxon>Vertebrata</taxon>
        <taxon>Euteleostomi</taxon>
        <taxon>Lepidosauria</taxon>
        <taxon>Squamata</taxon>
        <taxon>Bifurcata</taxon>
        <taxon>Unidentata</taxon>
        <taxon>Episquamata</taxon>
        <taxon>Toxicofera</taxon>
        <taxon>Iguania</taxon>
        <taxon>Dactyloidae</taxon>
        <taxon>Anolis</taxon>
    </lineage>
</organism>
<keyword evidence="1" id="KW-0175">Coiled coil</keyword>
<evidence type="ECO:0000313" key="4">
    <source>
        <dbReference type="Proteomes" id="UP000001646"/>
    </source>
</evidence>
<reference evidence="3" key="2">
    <citation type="submission" date="2025-08" db="UniProtKB">
        <authorList>
            <consortium name="Ensembl"/>
        </authorList>
    </citation>
    <scope>IDENTIFICATION</scope>
</reference>
<evidence type="ECO:0000259" key="2">
    <source>
        <dbReference type="PROSITE" id="PS50878"/>
    </source>
</evidence>
<accession>A0A803SN65</accession>
<dbReference type="CDD" id="cd09076">
    <property type="entry name" value="L1-EN"/>
    <property type="match status" value="1"/>
</dbReference>
<evidence type="ECO:0000313" key="3">
    <source>
        <dbReference type="Ensembl" id="ENSACAP00000024405.1"/>
    </source>
</evidence>
<keyword evidence="4" id="KW-1185">Reference proteome</keyword>
<dbReference type="Pfam" id="PF03372">
    <property type="entry name" value="Exo_endo_phos"/>
    <property type="match status" value="1"/>
</dbReference>
<dbReference type="InterPro" id="IPR005135">
    <property type="entry name" value="Endo/exonuclease/phosphatase"/>
</dbReference>